<dbReference type="InterPro" id="IPR036291">
    <property type="entry name" value="NAD(P)-bd_dom_sf"/>
</dbReference>
<proteinExistence type="inferred from homology"/>
<dbReference type="AlphaFoldDB" id="A0AAV5BHC3"/>
<reference evidence="3" key="1">
    <citation type="journal article" date="2018" name="DNA Res.">
        <title>Multiple hybrid de novo genome assembly of finger millet, an orphan allotetraploid crop.</title>
        <authorList>
            <person name="Hatakeyama M."/>
            <person name="Aluri S."/>
            <person name="Balachadran M.T."/>
            <person name="Sivarajan S.R."/>
            <person name="Patrignani A."/>
            <person name="Gruter S."/>
            <person name="Poveda L."/>
            <person name="Shimizu-Inatsugi R."/>
            <person name="Baeten J."/>
            <person name="Francoijs K.J."/>
            <person name="Nataraja K.N."/>
            <person name="Reddy Y.A.N."/>
            <person name="Phadnis S."/>
            <person name="Ravikumar R.L."/>
            <person name="Schlapbach R."/>
            <person name="Sreeman S.M."/>
            <person name="Shimizu K.K."/>
        </authorList>
    </citation>
    <scope>NUCLEOTIDE SEQUENCE</scope>
</reference>
<dbReference type="GO" id="GO:0016614">
    <property type="term" value="F:oxidoreductase activity, acting on CH-OH group of donors"/>
    <property type="evidence" value="ECO:0007669"/>
    <property type="project" value="UniProtKB-ARBA"/>
</dbReference>
<evidence type="ECO:0000256" key="1">
    <source>
        <dbReference type="ARBA" id="ARBA00006484"/>
    </source>
</evidence>
<comment type="caution">
    <text evidence="3">The sequence shown here is derived from an EMBL/GenBank/DDBJ whole genome shotgun (WGS) entry which is preliminary data.</text>
</comment>
<dbReference type="PANTHER" id="PTHR48107:SF12">
    <property type="entry name" value="NAD DEPENDENT EPIMERASE_DEHYDRATASE FAMILY PROTEIN, EXPRESSED"/>
    <property type="match status" value="1"/>
</dbReference>
<sequence length="115" mass="12314">MATANSPASSWSPLDEFAALVTGDQLRLQLCEGGRARRGARHARPPCRCREGGRVGSASHIVVACAGVLDANYPVLTDTMVEDFDAMFAVNVRRTFLVCSEAANRVPAHSGGRVW</sequence>
<dbReference type="Proteomes" id="UP001054889">
    <property type="component" value="Unassembled WGS sequence"/>
</dbReference>
<accession>A0AAV5BHC3</accession>
<evidence type="ECO:0000256" key="2">
    <source>
        <dbReference type="ARBA" id="ARBA00023002"/>
    </source>
</evidence>
<dbReference type="EMBL" id="BQKI01000001">
    <property type="protein sequence ID" value="GJM84699.1"/>
    <property type="molecule type" value="Genomic_DNA"/>
</dbReference>
<name>A0AAV5BHC3_ELECO</name>
<comment type="similarity">
    <text evidence="1">Belongs to the short-chain dehydrogenases/reductases (SDR) family.</text>
</comment>
<reference evidence="3" key="2">
    <citation type="submission" date="2021-12" db="EMBL/GenBank/DDBJ databases">
        <title>Resequencing data analysis of finger millet.</title>
        <authorList>
            <person name="Hatakeyama M."/>
            <person name="Aluri S."/>
            <person name="Balachadran M.T."/>
            <person name="Sivarajan S.R."/>
            <person name="Poveda L."/>
            <person name="Shimizu-Inatsugi R."/>
            <person name="Schlapbach R."/>
            <person name="Sreeman S.M."/>
            <person name="Shimizu K.K."/>
        </authorList>
    </citation>
    <scope>NUCLEOTIDE SEQUENCE</scope>
</reference>
<evidence type="ECO:0000313" key="4">
    <source>
        <dbReference type="Proteomes" id="UP001054889"/>
    </source>
</evidence>
<protein>
    <submittedName>
        <fullName evidence="3">Uncharacterized protein</fullName>
    </submittedName>
</protein>
<gene>
    <name evidence="3" type="primary">ga00392</name>
    <name evidence="3" type="ORF">PR202_ga00392</name>
</gene>
<dbReference type="Gene3D" id="3.40.50.720">
    <property type="entry name" value="NAD(P)-binding Rossmann-like Domain"/>
    <property type="match status" value="1"/>
</dbReference>
<evidence type="ECO:0000313" key="3">
    <source>
        <dbReference type="EMBL" id="GJM84699.1"/>
    </source>
</evidence>
<organism evidence="3 4">
    <name type="scientific">Eleusine coracana subsp. coracana</name>
    <dbReference type="NCBI Taxonomy" id="191504"/>
    <lineage>
        <taxon>Eukaryota</taxon>
        <taxon>Viridiplantae</taxon>
        <taxon>Streptophyta</taxon>
        <taxon>Embryophyta</taxon>
        <taxon>Tracheophyta</taxon>
        <taxon>Spermatophyta</taxon>
        <taxon>Magnoliopsida</taxon>
        <taxon>Liliopsida</taxon>
        <taxon>Poales</taxon>
        <taxon>Poaceae</taxon>
        <taxon>PACMAD clade</taxon>
        <taxon>Chloridoideae</taxon>
        <taxon>Cynodonteae</taxon>
        <taxon>Eleusininae</taxon>
        <taxon>Eleusine</taxon>
    </lineage>
</organism>
<keyword evidence="4" id="KW-1185">Reference proteome</keyword>
<dbReference type="SUPFAM" id="SSF51735">
    <property type="entry name" value="NAD(P)-binding Rossmann-fold domains"/>
    <property type="match status" value="1"/>
</dbReference>
<keyword evidence="2" id="KW-0560">Oxidoreductase</keyword>
<dbReference type="PANTHER" id="PTHR48107">
    <property type="entry name" value="NADPH-DEPENDENT ALDEHYDE REDUCTASE-LIKE PROTEIN, CHLOROPLASTIC-RELATED"/>
    <property type="match status" value="1"/>
</dbReference>